<sequence length="138" mass="15481">MTKNISLSLISTFALLLTGCSTVVKTANLSDDAEYYWLGSSSSNTKTIFNINDEKVTLHVVFKPNFSWSIPTFIVEWIEPDSSVYLSRPITTKYGNNSVLITSLPIKGNMPSRSPGEWRVQLKKDDAVLVDFPFIIEK</sequence>
<proteinExistence type="predicted"/>
<dbReference type="Proteomes" id="UP001290861">
    <property type="component" value="Unassembled WGS sequence"/>
</dbReference>
<feature type="chain" id="PRO_5045214443" description="Lipoprotein" evidence="1">
    <location>
        <begin position="27"/>
        <end position="138"/>
    </location>
</feature>
<organism evidence="2 3">
    <name type="scientific">Pontiella agarivorans</name>
    <dbReference type="NCBI Taxonomy" id="3038953"/>
    <lineage>
        <taxon>Bacteria</taxon>
        <taxon>Pseudomonadati</taxon>
        <taxon>Kiritimatiellota</taxon>
        <taxon>Kiritimatiellia</taxon>
        <taxon>Kiritimatiellales</taxon>
        <taxon>Pontiellaceae</taxon>
        <taxon>Pontiella</taxon>
    </lineage>
</organism>
<evidence type="ECO:0000313" key="2">
    <source>
        <dbReference type="EMBL" id="MDZ8118494.1"/>
    </source>
</evidence>
<evidence type="ECO:0008006" key="4">
    <source>
        <dbReference type="Google" id="ProtNLM"/>
    </source>
</evidence>
<dbReference type="EMBL" id="JARVCO010000010">
    <property type="protein sequence ID" value="MDZ8118494.1"/>
    <property type="molecule type" value="Genomic_DNA"/>
</dbReference>
<accession>A0ABU5MW97</accession>
<protein>
    <recommendedName>
        <fullName evidence="4">Lipoprotein</fullName>
    </recommendedName>
</protein>
<dbReference type="PROSITE" id="PS51257">
    <property type="entry name" value="PROKAR_LIPOPROTEIN"/>
    <property type="match status" value="1"/>
</dbReference>
<reference evidence="2 3" key="1">
    <citation type="journal article" date="2024" name="Appl. Environ. Microbiol.">
        <title>Pontiella agarivorans sp. nov., a novel marine anaerobic bacterium capable of degrading macroalgal polysaccharides and fixing nitrogen.</title>
        <authorList>
            <person name="Liu N."/>
            <person name="Kivenson V."/>
            <person name="Peng X."/>
            <person name="Cui Z."/>
            <person name="Lankiewicz T.S."/>
            <person name="Gosselin K.M."/>
            <person name="English C.J."/>
            <person name="Blair E.M."/>
            <person name="O'Malley M.A."/>
            <person name="Valentine D.L."/>
        </authorList>
    </citation>
    <scope>NUCLEOTIDE SEQUENCE [LARGE SCALE GENOMIC DNA]</scope>
    <source>
        <strain evidence="2 3">NLcol2</strain>
    </source>
</reference>
<evidence type="ECO:0000313" key="3">
    <source>
        <dbReference type="Proteomes" id="UP001290861"/>
    </source>
</evidence>
<name>A0ABU5MW97_9BACT</name>
<feature type="signal peptide" evidence="1">
    <location>
        <begin position="1"/>
        <end position="26"/>
    </location>
</feature>
<keyword evidence="3" id="KW-1185">Reference proteome</keyword>
<gene>
    <name evidence="2" type="ORF">P9H32_07625</name>
</gene>
<keyword evidence="1" id="KW-0732">Signal</keyword>
<evidence type="ECO:0000256" key="1">
    <source>
        <dbReference type="SAM" id="SignalP"/>
    </source>
</evidence>
<comment type="caution">
    <text evidence="2">The sequence shown here is derived from an EMBL/GenBank/DDBJ whole genome shotgun (WGS) entry which is preliminary data.</text>
</comment>
<dbReference type="RefSeq" id="WP_322608293.1">
    <property type="nucleotide sequence ID" value="NZ_JARVCO010000010.1"/>
</dbReference>